<feature type="non-terminal residue" evidence="1">
    <location>
        <position position="47"/>
    </location>
</feature>
<sequence>EKPPAPTGIANHMKSTRRIDTLSRQKQVCDILGERQICSYKNNRKHI</sequence>
<comment type="caution">
    <text evidence="1">The sequence shown here is derived from an EMBL/GenBank/DDBJ whole genome shotgun (WGS) entry which is preliminary data.</text>
</comment>
<dbReference type="EMBL" id="CAJVQB010151739">
    <property type="protein sequence ID" value="CAG8855658.1"/>
    <property type="molecule type" value="Genomic_DNA"/>
</dbReference>
<evidence type="ECO:0000313" key="2">
    <source>
        <dbReference type="Proteomes" id="UP000789901"/>
    </source>
</evidence>
<proteinExistence type="predicted"/>
<feature type="non-terminal residue" evidence="1">
    <location>
        <position position="1"/>
    </location>
</feature>
<name>A0ABN7XMQ6_GIGMA</name>
<accession>A0ABN7XMQ6</accession>
<reference evidence="1 2" key="1">
    <citation type="submission" date="2021-06" db="EMBL/GenBank/DDBJ databases">
        <authorList>
            <person name="Kallberg Y."/>
            <person name="Tangrot J."/>
            <person name="Rosling A."/>
        </authorList>
    </citation>
    <scope>NUCLEOTIDE SEQUENCE [LARGE SCALE GENOMIC DNA]</scope>
    <source>
        <strain evidence="1 2">120-4 pot B 10/14</strain>
    </source>
</reference>
<organism evidence="1 2">
    <name type="scientific">Gigaspora margarita</name>
    <dbReference type="NCBI Taxonomy" id="4874"/>
    <lineage>
        <taxon>Eukaryota</taxon>
        <taxon>Fungi</taxon>
        <taxon>Fungi incertae sedis</taxon>
        <taxon>Mucoromycota</taxon>
        <taxon>Glomeromycotina</taxon>
        <taxon>Glomeromycetes</taxon>
        <taxon>Diversisporales</taxon>
        <taxon>Gigasporaceae</taxon>
        <taxon>Gigaspora</taxon>
    </lineage>
</organism>
<dbReference type="Proteomes" id="UP000789901">
    <property type="component" value="Unassembled WGS sequence"/>
</dbReference>
<gene>
    <name evidence="1" type="ORF">GMARGA_LOCUS44479</name>
</gene>
<keyword evidence="2" id="KW-1185">Reference proteome</keyword>
<evidence type="ECO:0000313" key="1">
    <source>
        <dbReference type="EMBL" id="CAG8855658.1"/>
    </source>
</evidence>
<protein>
    <submittedName>
        <fullName evidence="1">16305_t:CDS:1</fullName>
    </submittedName>
</protein>